<keyword evidence="2" id="KW-0378">Hydrolase</keyword>
<dbReference type="InterPro" id="IPR013520">
    <property type="entry name" value="Ribonucl_H"/>
</dbReference>
<evidence type="ECO:0000256" key="2">
    <source>
        <dbReference type="ARBA" id="ARBA00022801"/>
    </source>
</evidence>
<dbReference type="FunFam" id="3.30.420.10:FF:000034">
    <property type="entry name" value="3'-5' exoribonuclease 1"/>
    <property type="match status" value="1"/>
</dbReference>
<dbReference type="CDD" id="cd06133">
    <property type="entry name" value="ERI-1_3'hExo_like"/>
    <property type="match status" value="1"/>
</dbReference>
<dbReference type="Pfam" id="PF00929">
    <property type="entry name" value="RNase_T"/>
    <property type="match status" value="1"/>
</dbReference>
<evidence type="ECO:0000313" key="5">
    <source>
        <dbReference type="EMBL" id="CAF0828149.1"/>
    </source>
</evidence>
<feature type="non-terminal residue" evidence="5">
    <location>
        <position position="1"/>
    </location>
</feature>
<dbReference type="InterPro" id="IPR051274">
    <property type="entry name" value="3-5_Exoribonuclease"/>
</dbReference>
<dbReference type="PANTHER" id="PTHR23044:SF61">
    <property type="entry name" value="3'-5' EXORIBONUCLEASE 1-RELATED"/>
    <property type="match status" value="1"/>
</dbReference>
<accession>A0A813UEV8</accession>
<dbReference type="GO" id="GO:0005737">
    <property type="term" value="C:cytoplasm"/>
    <property type="evidence" value="ECO:0007669"/>
    <property type="project" value="TreeGrafter"/>
</dbReference>
<keyword evidence="1" id="KW-0540">Nuclease</keyword>
<keyword evidence="7" id="KW-1185">Reference proteome</keyword>
<reference evidence="5" key="1">
    <citation type="submission" date="2021-02" db="EMBL/GenBank/DDBJ databases">
        <authorList>
            <person name="Nowell W R."/>
        </authorList>
    </citation>
    <scope>NUCLEOTIDE SEQUENCE</scope>
</reference>
<dbReference type="InterPro" id="IPR036397">
    <property type="entry name" value="RNaseH_sf"/>
</dbReference>
<dbReference type="OrthoDB" id="448399at2759"/>
<name>A0A813UEV8_9BILA</name>
<dbReference type="InterPro" id="IPR047201">
    <property type="entry name" value="ERI-1_3'hExo-like"/>
</dbReference>
<feature type="domain" description="Exonuclease" evidence="4">
    <location>
        <begin position="122"/>
        <end position="307"/>
    </location>
</feature>
<dbReference type="InterPro" id="IPR036361">
    <property type="entry name" value="SAP_dom_sf"/>
</dbReference>
<evidence type="ECO:0000313" key="7">
    <source>
        <dbReference type="Proteomes" id="UP000663829"/>
    </source>
</evidence>
<gene>
    <name evidence="5" type="ORF">GPM918_LOCUS4909</name>
    <name evidence="6" type="ORF">SRO942_LOCUS4910</name>
</gene>
<dbReference type="Gene3D" id="3.30.420.10">
    <property type="entry name" value="Ribonuclease H-like superfamily/Ribonuclease H"/>
    <property type="match status" value="1"/>
</dbReference>
<keyword evidence="3" id="KW-0269">Exonuclease</keyword>
<dbReference type="GO" id="GO:0000175">
    <property type="term" value="F:3'-5'-RNA exonuclease activity"/>
    <property type="evidence" value="ECO:0007669"/>
    <property type="project" value="InterPro"/>
</dbReference>
<proteinExistence type="predicted"/>
<evidence type="ECO:0000256" key="1">
    <source>
        <dbReference type="ARBA" id="ARBA00022722"/>
    </source>
</evidence>
<dbReference type="AlphaFoldDB" id="A0A813UEV8"/>
<dbReference type="Proteomes" id="UP000681722">
    <property type="component" value="Unassembled WGS sequence"/>
</dbReference>
<dbReference type="SMART" id="SM00479">
    <property type="entry name" value="EXOIII"/>
    <property type="match status" value="1"/>
</dbReference>
<comment type="caution">
    <text evidence="5">The sequence shown here is derived from an EMBL/GenBank/DDBJ whole genome shotgun (WGS) entry which is preliminary data.</text>
</comment>
<sequence length="405" mass="47122">MAAASSSTEINKNKSRNQNYDLDWLKHTNANQFLTEERRLINNLKSSSVDRGSQKKMSRYNGEINRMTYEQVLHELNRKNLSITGELDLLKRRLKHHYKAELLNNDHLGRSPLETYQQRYEYLAVIDFEATCDENQPENYQHEIIEFPIVLIHVQTVTITDTFRSFCRPVLKPILSDYCQKLTGITQEQVDAAPEFPETLKNVENWLNDRNLLSSKRKCAFVTDGPWDMAKFLRLQCYLSNIEYPHWAKKWINVRKAFGSFYSTKRCGILAMLSKLGLNFDGHRHSGLDDSINIAKITMELIKDGCVLIVNEFHRPTDVRSDPVDSSQNCLFDTNGDDFDPQQQEEDDKIIQFISEEDDKTLHFISEEQESEKESIQHLGKLLPVTVTKEQSQRKLSYHLGDLLK</sequence>
<dbReference type="Gene3D" id="1.10.720.30">
    <property type="entry name" value="SAP domain"/>
    <property type="match status" value="1"/>
</dbReference>
<dbReference type="InterPro" id="IPR012337">
    <property type="entry name" value="RNaseH-like_sf"/>
</dbReference>
<dbReference type="EMBL" id="CAJNOQ010000689">
    <property type="protein sequence ID" value="CAF0828149.1"/>
    <property type="molecule type" value="Genomic_DNA"/>
</dbReference>
<organism evidence="5 7">
    <name type="scientific">Didymodactylos carnosus</name>
    <dbReference type="NCBI Taxonomy" id="1234261"/>
    <lineage>
        <taxon>Eukaryota</taxon>
        <taxon>Metazoa</taxon>
        <taxon>Spiralia</taxon>
        <taxon>Gnathifera</taxon>
        <taxon>Rotifera</taxon>
        <taxon>Eurotatoria</taxon>
        <taxon>Bdelloidea</taxon>
        <taxon>Philodinida</taxon>
        <taxon>Philodinidae</taxon>
        <taxon>Didymodactylos</taxon>
    </lineage>
</organism>
<dbReference type="EMBL" id="CAJOBC010000689">
    <property type="protein sequence ID" value="CAF3615094.1"/>
    <property type="molecule type" value="Genomic_DNA"/>
</dbReference>
<evidence type="ECO:0000313" key="6">
    <source>
        <dbReference type="EMBL" id="CAF3615094.1"/>
    </source>
</evidence>
<dbReference type="PANTHER" id="PTHR23044">
    <property type="entry name" value="3'-5' EXONUCLEASE ERI1-RELATED"/>
    <property type="match status" value="1"/>
</dbReference>
<dbReference type="GO" id="GO:0005730">
    <property type="term" value="C:nucleolus"/>
    <property type="evidence" value="ECO:0007669"/>
    <property type="project" value="TreeGrafter"/>
</dbReference>
<dbReference type="SUPFAM" id="SSF53098">
    <property type="entry name" value="Ribonuclease H-like"/>
    <property type="match status" value="1"/>
</dbReference>
<dbReference type="Proteomes" id="UP000663829">
    <property type="component" value="Unassembled WGS sequence"/>
</dbReference>
<dbReference type="GO" id="GO:0003676">
    <property type="term" value="F:nucleic acid binding"/>
    <property type="evidence" value="ECO:0007669"/>
    <property type="project" value="InterPro"/>
</dbReference>
<protein>
    <recommendedName>
        <fullName evidence="4">Exonuclease domain-containing protein</fullName>
    </recommendedName>
</protein>
<evidence type="ECO:0000259" key="4">
    <source>
        <dbReference type="SMART" id="SM00479"/>
    </source>
</evidence>
<evidence type="ECO:0000256" key="3">
    <source>
        <dbReference type="ARBA" id="ARBA00022839"/>
    </source>
</evidence>